<evidence type="ECO:0000313" key="8">
    <source>
        <dbReference type="WBParaSite" id="ALUE_0001624801-mRNA-1"/>
    </source>
</evidence>
<keyword evidence="4 5" id="KW-0472">Membrane</keyword>
<dbReference type="GO" id="GO:0016020">
    <property type="term" value="C:membrane"/>
    <property type="evidence" value="ECO:0007669"/>
    <property type="project" value="UniProtKB-SubCell"/>
</dbReference>
<feature type="transmembrane region" description="Helical" evidence="5">
    <location>
        <begin position="145"/>
        <end position="165"/>
    </location>
</feature>
<comment type="subcellular location">
    <subcellularLocation>
        <location evidence="1">Membrane</location>
    </subcellularLocation>
</comment>
<feature type="domain" description="G-protein coupled receptors family 1 profile" evidence="6">
    <location>
        <begin position="39"/>
        <end position="288"/>
    </location>
</feature>
<feature type="transmembrane region" description="Helical" evidence="5">
    <location>
        <begin position="269"/>
        <end position="291"/>
    </location>
</feature>
<keyword evidence="3 5" id="KW-1133">Transmembrane helix</keyword>
<dbReference type="WBParaSite" id="ALUE_0001624801-mRNA-1">
    <property type="protein sequence ID" value="ALUE_0001624801-mRNA-1"/>
    <property type="gene ID" value="ALUE_0001624801"/>
</dbReference>
<dbReference type="SUPFAM" id="SSF81321">
    <property type="entry name" value="Family A G protein-coupled receptor-like"/>
    <property type="match status" value="1"/>
</dbReference>
<feature type="transmembrane region" description="Helical" evidence="5">
    <location>
        <begin position="60"/>
        <end position="83"/>
    </location>
</feature>
<dbReference type="InterPro" id="IPR017452">
    <property type="entry name" value="GPCR_Rhodpsn_7TM"/>
</dbReference>
<feature type="transmembrane region" description="Helical" evidence="5">
    <location>
        <begin position="303"/>
        <end position="324"/>
    </location>
</feature>
<dbReference type="Gene3D" id="1.20.1070.10">
    <property type="entry name" value="Rhodopsin 7-helix transmembrane proteins"/>
    <property type="match status" value="1"/>
</dbReference>
<feature type="transmembrane region" description="Helical" evidence="5">
    <location>
        <begin position="25"/>
        <end position="48"/>
    </location>
</feature>
<sequence length="327" mass="36341">MSFNSSLLQVSGKLLAEQLSGKHRAYFFFTTFGSIAVISNITVVLVYVSSSVLRCTYRVVTALAIADLINGLSFVLNGVYKIVEFGMMTYIPEISMHDCALKPWPALRLIGGQWAALLTFCLGSERILAVRYPFAYVAFHEKRQATCIMITALLVGVSLMIAYIFPTLIKPDRPTDFQCSLSLAFGLPYSIFNYAITITADMIGFSFSVAAYYMAKVSAKKSGIRMPLRKELARTRLIFLLSLLSVVLVAVPNAIILKAITGKSYSDAVFDYVYCIFCIRSCLNILIFGVYNVDFRSQLLKVVSHLLSITSGFIKNCFISLYTLGFE</sequence>
<feature type="transmembrane region" description="Helical" evidence="5">
    <location>
        <begin position="236"/>
        <end position="257"/>
    </location>
</feature>
<feature type="transmembrane region" description="Helical" evidence="5">
    <location>
        <begin position="191"/>
        <end position="215"/>
    </location>
</feature>
<evidence type="ECO:0000313" key="7">
    <source>
        <dbReference type="Proteomes" id="UP000036681"/>
    </source>
</evidence>
<dbReference type="InterPro" id="IPR047130">
    <property type="entry name" value="7TM_GPCR_Srsx_nematod"/>
</dbReference>
<evidence type="ECO:0000256" key="4">
    <source>
        <dbReference type="ARBA" id="ARBA00023136"/>
    </source>
</evidence>
<name>A0A0M3IDW7_ASCLU</name>
<dbReference type="PANTHER" id="PTHR23360">
    <property type="entry name" value="G-PROTEIN COUPLED RECEPTORS FAMILY 1 PROFILE DOMAIN-CONTAINING PROTEIN-RELATED"/>
    <property type="match status" value="1"/>
</dbReference>
<protein>
    <submittedName>
        <fullName evidence="8">G_PROTEIN_RECEP_F1_2 domain-containing protein</fullName>
    </submittedName>
</protein>
<evidence type="ECO:0000256" key="3">
    <source>
        <dbReference type="ARBA" id="ARBA00022989"/>
    </source>
</evidence>
<keyword evidence="7" id="KW-1185">Reference proteome</keyword>
<accession>A0A0M3IDW7</accession>
<dbReference type="Proteomes" id="UP000036681">
    <property type="component" value="Unplaced"/>
</dbReference>
<keyword evidence="2 5" id="KW-0812">Transmembrane</keyword>
<evidence type="ECO:0000256" key="1">
    <source>
        <dbReference type="ARBA" id="ARBA00004370"/>
    </source>
</evidence>
<proteinExistence type="predicted"/>
<dbReference type="PROSITE" id="PS50262">
    <property type="entry name" value="G_PROTEIN_RECEP_F1_2"/>
    <property type="match status" value="1"/>
</dbReference>
<evidence type="ECO:0000256" key="2">
    <source>
        <dbReference type="ARBA" id="ARBA00022692"/>
    </source>
</evidence>
<reference evidence="8" key="1">
    <citation type="submission" date="2017-02" db="UniProtKB">
        <authorList>
            <consortium name="WormBaseParasite"/>
        </authorList>
    </citation>
    <scope>IDENTIFICATION</scope>
</reference>
<evidence type="ECO:0000256" key="5">
    <source>
        <dbReference type="SAM" id="Phobius"/>
    </source>
</evidence>
<evidence type="ECO:0000259" key="6">
    <source>
        <dbReference type="PROSITE" id="PS50262"/>
    </source>
</evidence>
<dbReference type="AlphaFoldDB" id="A0A0M3IDW7"/>
<organism evidence="7 8">
    <name type="scientific">Ascaris lumbricoides</name>
    <name type="common">Giant roundworm</name>
    <dbReference type="NCBI Taxonomy" id="6252"/>
    <lineage>
        <taxon>Eukaryota</taxon>
        <taxon>Metazoa</taxon>
        <taxon>Ecdysozoa</taxon>
        <taxon>Nematoda</taxon>
        <taxon>Chromadorea</taxon>
        <taxon>Rhabditida</taxon>
        <taxon>Spirurina</taxon>
        <taxon>Ascaridomorpha</taxon>
        <taxon>Ascaridoidea</taxon>
        <taxon>Ascarididae</taxon>
        <taxon>Ascaris</taxon>
    </lineage>
</organism>